<keyword evidence="2" id="KW-0732">Signal</keyword>
<name>A0A1P9X3D1_9BACT</name>
<dbReference type="STRING" id="1178516.AWR27_24335"/>
<evidence type="ECO:0000256" key="1">
    <source>
        <dbReference type="SAM" id="MobiDB-lite"/>
    </source>
</evidence>
<proteinExistence type="predicted"/>
<sequence>MPKIFSLALCLMLSALAFTCVRDYPATAPYTRPVDTNPPSGGLPPQQQPNAPKRLFLQNDKIRVGIDLNAGGAFTYLSEAGSTVNMVNNNDLGRQWQTAIYAGPVPYSVNGKNPVPQWVGLGWNPVQTGDVHNNPAPIISYQQSQNLVYVKNRPLIWPLLNEPADCTFEHWVELQDNVVHVRCRVVIERRDTTQYEARTQETPCIYLNGPYYRFVTYNGNRPFTNDATVEFTDRDMINRYGTENWIALLNEQGRGLGLYRDNQYMFVSAGFGLPKVGTEYDNNSGYINNNMFLLVDHNGTYEYDYYVVVGTLADVRQFAYSRPRPAAGPNYVFTNDRQGWYYYNTRDTGWPIRNELNIRWQRNNTEQARFRLMAPMAFWRATDVPKIYIHAAFQTKATQASIVFRKPSDPDFLDQPNRTVTFPIIGDGQYRIYEVTMSGREGWDGIINQMSLTAPDGQIQFEKGSTVRIKSITMTPPNG</sequence>
<gene>
    <name evidence="3" type="ORF">AWR27_24335</name>
</gene>
<accession>A0A1P9X3D1</accession>
<protein>
    <submittedName>
        <fullName evidence="3">Uncharacterized protein</fullName>
    </submittedName>
</protein>
<dbReference type="KEGG" id="smon:AWR27_24335"/>
<feature type="region of interest" description="Disordered" evidence="1">
    <location>
        <begin position="31"/>
        <end position="51"/>
    </location>
</feature>
<dbReference type="Proteomes" id="UP000187941">
    <property type="component" value="Chromosome"/>
</dbReference>
<dbReference type="EMBL" id="CP014263">
    <property type="protein sequence ID" value="AQG82146.1"/>
    <property type="molecule type" value="Genomic_DNA"/>
</dbReference>
<dbReference type="RefSeq" id="WP_077133623.1">
    <property type="nucleotide sequence ID" value="NZ_CP014263.1"/>
</dbReference>
<feature type="signal peptide" evidence="2">
    <location>
        <begin position="1"/>
        <end position="17"/>
    </location>
</feature>
<organism evidence="3 4">
    <name type="scientific">Spirosoma montaniterrae</name>
    <dbReference type="NCBI Taxonomy" id="1178516"/>
    <lineage>
        <taxon>Bacteria</taxon>
        <taxon>Pseudomonadati</taxon>
        <taxon>Bacteroidota</taxon>
        <taxon>Cytophagia</taxon>
        <taxon>Cytophagales</taxon>
        <taxon>Cytophagaceae</taxon>
        <taxon>Spirosoma</taxon>
    </lineage>
</organism>
<evidence type="ECO:0000256" key="2">
    <source>
        <dbReference type="SAM" id="SignalP"/>
    </source>
</evidence>
<feature type="chain" id="PRO_5013315418" evidence="2">
    <location>
        <begin position="18"/>
        <end position="479"/>
    </location>
</feature>
<evidence type="ECO:0000313" key="3">
    <source>
        <dbReference type="EMBL" id="AQG82146.1"/>
    </source>
</evidence>
<evidence type="ECO:0000313" key="4">
    <source>
        <dbReference type="Proteomes" id="UP000187941"/>
    </source>
</evidence>
<reference evidence="3 4" key="1">
    <citation type="submission" date="2016-01" db="EMBL/GenBank/DDBJ databases">
        <authorList>
            <person name="Oliw E.H."/>
        </authorList>
    </citation>
    <scope>NUCLEOTIDE SEQUENCE [LARGE SCALE GENOMIC DNA]</scope>
    <source>
        <strain evidence="3 4">DY10</strain>
    </source>
</reference>
<keyword evidence="4" id="KW-1185">Reference proteome</keyword>
<dbReference type="AlphaFoldDB" id="A0A1P9X3D1"/>
<dbReference type="OrthoDB" id="633728at2"/>